<dbReference type="PRINTS" id="PR02045">
    <property type="entry name" value="F138DOMAIN"/>
</dbReference>
<dbReference type="PANTHER" id="PTHR12138:SF156">
    <property type="entry name" value="LMO7 DOWNSTREAM NEIGHBOR PROTEIN"/>
    <property type="match status" value="1"/>
</dbReference>
<sequence length="37" mass="4023">HHHARLIFIFLVETGFHHVGQTGLKLLTSGDPPTSAS</sequence>
<reference evidence="1" key="1">
    <citation type="journal article" date="2011" name="Nat. Biotechnol.">
        <title>Genome sequencing and comparison of two nonhuman primate animal models, the cynomolgus and Chinese rhesus macaques.</title>
        <authorList>
            <person name="Yan G."/>
            <person name="Zhang G."/>
            <person name="Fang X."/>
            <person name="Zhang Y."/>
            <person name="Li C."/>
            <person name="Ling F."/>
            <person name="Cooper D.N."/>
            <person name="Li Q."/>
            <person name="Li Y."/>
            <person name="van Gool A.J."/>
            <person name="Du H."/>
            <person name="Chen J."/>
            <person name="Chen R."/>
            <person name="Zhang P."/>
            <person name="Huang Z."/>
            <person name="Thompson J.R."/>
            <person name="Meng Y."/>
            <person name="Bai Y."/>
            <person name="Wang J."/>
            <person name="Zhuo M."/>
            <person name="Wang T."/>
            <person name="Huang Y."/>
            <person name="Wei L."/>
            <person name="Li J."/>
            <person name="Wang Z."/>
            <person name="Hu H."/>
            <person name="Yang P."/>
            <person name="Le L."/>
            <person name="Stenson P.D."/>
            <person name="Li B."/>
            <person name="Liu X."/>
            <person name="Ball E.V."/>
            <person name="An N."/>
            <person name="Huang Q."/>
            <person name="Zhang Y."/>
            <person name="Fan W."/>
            <person name="Zhang X."/>
            <person name="Li Y."/>
            <person name="Wang W."/>
            <person name="Katze M.G."/>
            <person name="Su B."/>
            <person name="Nielsen R."/>
            <person name="Yang H."/>
            <person name="Wang J."/>
            <person name="Wang X."/>
            <person name="Wang J."/>
        </authorList>
    </citation>
    <scope>NUCLEOTIDE SEQUENCE [LARGE SCALE GENOMIC DNA]</scope>
    <source>
        <strain evidence="1">CE-4</strain>
    </source>
</reference>
<organism>
    <name type="scientific">Macaca fascicularis</name>
    <name type="common">Crab-eating macaque</name>
    <name type="synonym">Cynomolgus monkey</name>
    <dbReference type="NCBI Taxonomy" id="9541"/>
    <lineage>
        <taxon>Eukaryota</taxon>
        <taxon>Metazoa</taxon>
        <taxon>Chordata</taxon>
        <taxon>Craniata</taxon>
        <taxon>Vertebrata</taxon>
        <taxon>Euteleostomi</taxon>
        <taxon>Mammalia</taxon>
        <taxon>Eutheria</taxon>
        <taxon>Euarchontoglires</taxon>
        <taxon>Primates</taxon>
        <taxon>Haplorrhini</taxon>
        <taxon>Catarrhini</taxon>
        <taxon>Cercopithecidae</taxon>
        <taxon>Cercopithecinae</taxon>
        <taxon>Macaca</taxon>
    </lineage>
</organism>
<accession>G7PDC4</accession>
<evidence type="ECO:0000313" key="1">
    <source>
        <dbReference type="EMBL" id="EHH64806.1"/>
    </source>
</evidence>
<feature type="non-terminal residue" evidence="1">
    <location>
        <position position="37"/>
    </location>
</feature>
<dbReference type="PANTHER" id="PTHR12138">
    <property type="entry name" value="PRIMATE-EXPANDED PROTEIN FAMILY"/>
    <property type="match status" value="1"/>
</dbReference>
<protein>
    <submittedName>
        <fullName evidence="1">Uncharacterized protein</fullName>
    </submittedName>
</protein>
<proteinExistence type="predicted"/>
<dbReference type="Proteomes" id="UP000009130">
    <property type="component" value="Chromosome 9"/>
</dbReference>
<dbReference type="EMBL" id="CM001284">
    <property type="protein sequence ID" value="EHH64806.1"/>
    <property type="molecule type" value="Genomic_DNA"/>
</dbReference>
<name>G7PDC4_MACFA</name>
<dbReference type="AlphaFoldDB" id="G7PDC4"/>
<feature type="non-terminal residue" evidence="1">
    <location>
        <position position="1"/>
    </location>
</feature>
<gene>
    <name evidence="1" type="ORF">EGM_18118</name>
</gene>